<keyword evidence="2" id="KW-0812">Transmembrane</keyword>
<organism evidence="3 4">
    <name type="scientific">Acetitomaculum ruminis DSM 5522</name>
    <dbReference type="NCBI Taxonomy" id="1120918"/>
    <lineage>
        <taxon>Bacteria</taxon>
        <taxon>Bacillati</taxon>
        <taxon>Bacillota</taxon>
        <taxon>Clostridia</taxon>
        <taxon>Lachnospirales</taxon>
        <taxon>Lachnospiraceae</taxon>
        <taxon>Acetitomaculum</taxon>
    </lineage>
</organism>
<accession>A0A1I0WWQ6</accession>
<keyword evidence="2" id="KW-1133">Transmembrane helix</keyword>
<dbReference type="OrthoDB" id="3196489at2"/>
<evidence type="ECO:0000256" key="2">
    <source>
        <dbReference type="SAM" id="Phobius"/>
    </source>
</evidence>
<dbReference type="RefSeq" id="WP_143088266.1">
    <property type="nucleotide sequence ID" value="NZ_FOJY01000005.1"/>
</dbReference>
<name>A0A1I0WWQ6_9FIRM</name>
<sequence>MLSHIREFWSKYYRIFFMMIGLIVFKLLNRDTGIASLDIILETLSLIVLLFIFIGWGVSIQKRILQKSIKRYIYFTIVLVLFWLFVRIVKYNFVEAESIKRYLWYLYYVPITMIPLMGFFMSFYVGEGENYNMPKITKALYIPAVILIVCVFTNDLHQKAFYFYDGIEKYEANYSHKTVYVLAMVWVLLMVLLTFIHLYLKCLNPKGIKNILMPTSFILTGCIYSVLYIFFQSFISTYIMDLTLFMCFMTVGMWESCVASGFIITNNYYESIFSNSDISVIVVDDDLNKVYSSQNFKDISKGCLKSAKVSTLLISEYERIKSKKIHGGYVMWMENISELVEILDEIRDIGNQLKEVNEIEASKQKLKKKSLQIEERTRLYDKINDKISNHLTNLKYLLDKISNEKLTLEESKKMLAKICIKSVFIKRLSNFMLITENEKEISVKELEYSIKESFDYMSLYNISTGIISSNDEITDSNKIIRIYEFFEKITYENLEKLLAVRAILNKEDFDLKLIIESLDEFQEIYQDNLIINYFKDGKVTTITIS</sequence>
<dbReference type="GO" id="GO:0016301">
    <property type="term" value="F:kinase activity"/>
    <property type="evidence" value="ECO:0007669"/>
    <property type="project" value="UniProtKB-KW"/>
</dbReference>
<reference evidence="3 4" key="1">
    <citation type="submission" date="2016-10" db="EMBL/GenBank/DDBJ databases">
        <authorList>
            <person name="de Groot N.N."/>
        </authorList>
    </citation>
    <scope>NUCLEOTIDE SEQUENCE [LARGE SCALE GENOMIC DNA]</scope>
    <source>
        <strain evidence="3 4">DSM 5522</strain>
    </source>
</reference>
<evidence type="ECO:0000256" key="1">
    <source>
        <dbReference type="SAM" id="Coils"/>
    </source>
</evidence>
<keyword evidence="3" id="KW-0418">Kinase</keyword>
<feature type="transmembrane region" description="Helical" evidence="2">
    <location>
        <begin position="138"/>
        <end position="158"/>
    </location>
</feature>
<keyword evidence="1" id="KW-0175">Coiled coil</keyword>
<protein>
    <submittedName>
        <fullName evidence="3">N-terminal 7TM region of histidine kinase</fullName>
    </submittedName>
</protein>
<keyword evidence="3" id="KW-0808">Transferase</keyword>
<feature type="transmembrane region" description="Helical" evidence="2">
    <location>
        <begin position="178"/>
        <end position="199"/>
    </location>
</feature>
<keyword evidence="4" id="KW-1185">Reference proteome</keyword>
<dbReference type="STRING" id="1120918.SAMN05216249_10529"/>
<proteinExistence type="predicted"/>
<dbReference type="EMBL" id="FOJY01000005">
    <property type="protein sequence ID" value="SFA92847.1"/>
    <property type="molecule type" value="Genomic_DNA"/>
</dbReference>
<evidence type="ECO:0000313" key="3">
    <source>
        <dbReference type="EMBL" id="SFA92847.1"/>
    </source>
</evidence>
<feature type="transmembrane region" description="Helical" evidence="2">
    <location>
        <begin position="12"/>
        <end position="28"/>
    </location>
</feature>
<feature type="transmembrane region" description="Helical" evidence="2">
    <location>
        <begin position="105"/>
        <end position="126"/>
    </location>
</feature>
<evidence type="ECO:0000313" key="4">
    <source>
        <dbReference type="Proteomes" id="UP000198838"/>
    </source>
</evidence>
<keyword evidence="2" id="KW-0472">Membrane</keyword>
<feature type="transmembrane region" description="Helical" evidence="2">
    <location>
        <begin position="211"/>
        <end position="231"/>
    </location>
</feature>
<feature type="coiled-coil region" evidence="1">
    <location>
        <begin position="349"/>
        <end position="376"/>
    </location>
</feature>
<feature type="transmembrane region" description="Helical" evidence="2">
    <location>
        <begin position="40"/>
        <end position="60"/>
    </location>
</feature>
<gene>
    <name evidence="3" type="ORF">SAMN05216249_10529</name>
</gene>
<dbReference type="AlphaFoldDB" id="A0A1I0WWQ6"/>
<feature type="transmembrane region" description="Helical" evidence="2">
    <location>
        <begin position="72"/>
        <end position="93"/>
    </location>
</feature>
<dbReference type="Proteomes" id="UP000198838">
    <property type="component" value="Unassembled WGS sequence"/>
</dbReference>